<gene>
    <name evidence="2" type="ORF">E2C01_043051</name>
</gene>
<name>A0A5B7FW90_PORTR</name>
<reference evidence="2 3" key="1">
    <citation type="submission" date="2019-05" db="EMBL/GenBank/DDBJ databases">
        <title>Another draft genome of Portunus trituberculatus and its Hox gene families provides insights of decapod evolution.</title>
        <authorList>
            <person name="Jeong J.-H."/>
            <person name="Song I."/>
            <person name="Kim S."/>
            <person name="Choi T."/>
            <person name="Kim D."/>
            <person name="Ryu S."/>
            <person name="Kim W."/>
        </authorList>
    </citation>
    <scope>NUCLEOTIDE SEQUENCE [LARGE SCALE GENOMIC DNA]</scope>
    <source>
        <tissue evidence="2">Muscle</tissue>
    </source>
</reference>
<evidence type="ECO:0000313" key="2">
    <source>
        <dbReference type="EMBL" id="MPC49253.1"/>
    </source>
</evidence>
<dbReference type="EMBL" id="VSRR010008759">
    <property type="protein sequence ID" value="MPC49253.1"/>
    <property type="molecule type" value="Genomic_DNA"/>
</dbReference>
<accession>A0A5B7FW90</accession>
<feature type="region of interest" description="Disordered" evidence="1">
    <location>
        <begin position="1"/>
        <end position="35"/>
    </location>
</feature>
<evidence type="ECO:0000313" key="3">
    <source>
        <dbReference type="Proteomes" id="UP000324222"/>
    </source>
</evidence>
<organism evidence="2 3">
    <name type="scientific">Portunus trituberculatus</name>
    <name type="common">Swimming crab</name>
    <name type="synonym">Neptunus trituberculatus</name>
    <dbReference type="NCBI Taxonomy" id="210409"/>
    <lineage>
        <taxon>Eukaryota</taxon>
        <taxon>Metazoa</taxon>
        <taxon>Ecdysozoa</taxon>
        <taxon>Arthropoda</taxon>
        <taxon>Crustacea</taxon>
        <taxon>Multicrustacea</taxon>
        <taxon>Malacostraca</taxon>
        <taxon>Eumalacostraca</taxon>
        <taxon>Eucarida</taxon>
        <taxon>Decapoda</taxon>
        <taxon>Pleocyemata</taxon>
        <taxon>Brachyura</taxon>
        <taxon>Eubrachyura</taxon>
        <taxon>Portunoidea</taxon>
        <taxon>Portunidae</taxon>
        <taxon>Portuninae</taxon>
        <taxon>Portunus</taxon>
    </lineage>
</organism>
<comment type="caution">
    <text evidence="2">The sequence shown here is derived from an EMBL/GenBank/DDBJ whole genome shotgun (WGS) entry which is preliminary data.</text>
</comment>
<keyword evidence="3" id="KW-1185">Reference proteome</keyword>
<evidence type="ECO:0000256" key="1">
    <source>
        <dbReference type="SAM" id="MobiDB-lite"/>
    </source>
</evidence>
<dbReference type="AlphaFoldDB" id="A0A5B7FW90"/>
<protein>
    <submittedName>
        <fullName evidence="2">Uncharacterized protein</fullName>
    </submittedName>
</protein>
<sequence>MVGDGAKSLLTPGVGLKLDPLNSGSSGDGPVYTGGETPVATGRCLKFDQVNVNSVDWAAEG</sequence>
<dbReference type="Proteomes" id="UP000324222">
    <property type="component" value="Unassembled WGS sequence"/>
</dbReference>
<proteinExistence type="predicted"/>